<reference evidence="2" key="1">
    <citation type="submission" date="2022-11" db="EMBL/GenBank/DDBJ databases">
        <title>Chromosome-level genome of Pogonophryne albipinna.</title>
        <authorList>
            <person name="Jo E."/>
        </authorList>
    </citation>
    <scope>NUCLEOTIDE SEQUENCE</scope>
    <source>
        <strain evidence="2">SGF0006</strain>
        <tissue evidence="2">Muscle</tissue>
    </source>
</reference>
<organism evidence="2 4">
    <name type="scientific">Pogonophryne albipinna</name>
    <dbReference type="NCBI Taxonomy" id="1090488"/>
    <lineage>
        <taxon>Eukaryota</taxon>
        <taxon>Metazoa</taxon>
        <taxon>Chordata</taxon>
        <taxon>Craniata</taxon>
        <taxon>Vertebrata</taxon>
        <taxon>Euteleostomi</taxon>
        <taxon>Actinopterygii</taxon>
        <taxon>Neopterygii</taxon>
        <taxon>Teleostei</taxon>
        <taxon>Neoteleostei</taxon>
        <taxon>Acanthomorphata</taxon>
        <taxon>Eupercaria</taxon>
        <taxon>Perciformes</taxon>
        <taxon>Notothenioidei</taxon>
        <taxon>Pogonophryne</taxon>
    </lineage>
</organism>
<gene>
    <name evidence="2" type="ORF">JOQ06_006444</name>
    <name evidence="3" type="ORF">JOQ06_006445</name>
</gene>
<dbReference type="EMBL" id="JAPTMU010000385">
    <property type="protein sequence ID" value="KAJ4918870.1"/>
    <property type="molecule type" value="Genomic_DNA"/>
</dbReference>
<dbReference type="AlphaFoldDB" id="A0AAD6F320"/>
<evidence type="ECO:0000313" key="2">
    <source>
        <dbReference type="EMBL" id="KAJ4918870.1"/>
    </source>
</evidence>
<sequence length="89" mass="9958">MLCSVWTAGRHIVNQREQLPPGEPGEELTGGSAAWKQPGEAWRSYRKLQPGNNLEKELTGGSAAWKQPGEAWRSYRKLQPGNNLEKELT</sequence>
<comment type="caution">
    <text evidence="2">The sequence shown here is derived from an EMBL/GenBank/DDBJ whole genome shotgun (WGS) entry which is preliminary data.</text>
</comment>
<evidence type="ECO:0000256" key="1">
    <source>
        <dbReference type="SAM" id="MobiDB-lite"/>
    </source>
</evidence>
<feature type="region of interest" description="Disordered" evidence="1">
    <location>
        <begin position="15"/>
        <end position="36"/>
    </location>
</feature>
<proteinExistence type="predicted"/>
<keyword evidence="4" id="KW-1185">Reference proteome</keyword>
<protein>
    <submittedName>
        <fullName evidence="2">Uncharacterized protein</fullName>
    </submittedName>
</protein>
<dbReference type="Proteomes" id="UP001219934">
    <property type="component" value="Unassembled WGS sequence"/>
</dbReference>
<feature type="non-terminal residue" evidence="2">
    <location>
        <position position="89"/>
    </location>
</feature>
<dbReference type="EMBL" id="JAPTMU010000385">
    <property type="protein sequence ID" value="KAJ4918871.1"/>
    <property type="molecule type" value="Genomic_DNA"/>
</dbReference>
<accession>A0AAD6F320</accession>
<name>A0AAD6F320_9TELE</name>
<evidence type="ECO:0000313" key="3">
    <source>
        <dbReference type="EMBL" id="KAJ4918871.1"/>
    </source>
</evidence>
<evidence type="ECO:0000313" key="4">
    <source>
        <dbReference type="Proteomes" id="UP001219934"/>
    </source>
</evidence>